<evidence type="ECO:0008006" key="4">
    <source>
        <dbReference type="Google" id="ProtNLM"/>
    </source>
</evidence>
<protein>
    <recommendedName>
        <fullName evidence="4">Peptidyl-prolyl cis-trans isomerase</fullName>
    </recommendedName>
</protein>
<dbReference type="RefSeq" id="WP_150065151.1">
    <property type="nucleotide sequence ID" value="NZ_VWPH01000002.1"/>
</dbReference>
<dbReference type="Pfam" id="PF13624">
    <property type="entry name" value="SurA_N_3"/>
    <property type="match status" value="1"/>
</dbReference>
<dbReference type="EMBL" id="VWPH01000002">
    <property type="protein sequence ID" value="KAA5836985.1"/>
    <property type="molecule type" value="Genomic_DNA"/>
</dbReference>
<evidence type="ECO:0000313" key="3">
    <source>
        <dbReference type="Proteomes" id="UP000323946"/>
    </source>
</evidence>
<dbReference type="PROSITE" id="PS51257">
    <property type="entry name" value="PROKAR_LIPOPROTEIN"/>
    <property type="match status" value="1"/>
</dbReference>
<dbReference type="InterPro" id="IPR027304">
    <property type="entry name" value="Trigger_fact/SurA_dom_sf"/>
</dbReference>
<gene>
    <name evidence="2" type="ORF">F1721_03915</name>
</gene>
<dbReference type="AlphaFoldDB" id="A0A5M7CEY2"/>
<sequence length="311" mass="33306">MSFRTRHGRLLASIAAAGLLLAGCGSGPSQVGAAAIVGDTRIPVADVQSWFTELFERQPDIKPQAKEQGALDDVGRQLASQLVRQELVEQAAREERLTVTDQQVAERIGQLGGPEAATEGMIYGPREAGEMVRTQLLTAELGRKYIDRLVITFDLTQASTRREAEEKARRMARGPQESAALVAEDAAAGLLAGADQRARPVDTPELATTTPLFGAEPGTVMAFERTPNNGQWLVVRIKDRQVDPAAPAQLANGADDQVLQQFGTYLLGATADRAGVQLSPRYGVWDPVGLAAVPSEGETTGFRFPEHAPQS</sequence>
<organism evidence="2 3">
    <name type="scientific">Saccharopolyspora hirsuta</name>
    <dbReference type="NCBI Taxonomy" id="1837"/>
    <lineage>
        <taxon>Bacteria</taxon>
        <taxon>Bacillati</taxon>
        <taxon>Actinomycetota</taxon>
        <taxon>Actinomycetes</taxon>
        <taxon>Pseudonocardiales</taxon>
        <taxon>Pseudonocardiaceae</taxon>
        <taxon>Saccharopolyspora</taxon>
    </lineage>
</organism>
<keyword evidence="1" id="KW-0732">Signal</keyword>
<dbReference type="SUPFAM" id="SSF109998">
    <property type="entry name" value="Triger factor/SurA peptide-binding domain-like"/>
    <property type="match status" value="1"/>
</dbReference>
<feature type="chain" id="PRO_5038457685" description="Peptidyl-prolyl cis-trans isomerase" evidence="1">
    <location>
        <begin position="23"/>
        <end position="311"/>
    </location>
</feature>
<feature type="signal peptide" evidence="1">
    <location>
        <begin position="1"/>
        <end position="22"/>
    </location>
</feature>
<name>A0A5M7CEY2_SACHI</name>
<proteinExistence type="predicted"/>
<keyword evidence="3" id="KW-1185">Reference proteome</keyword>
<evidence type="ECO:0000313" key="2">
    <source>
        <dbReference type="EMBL" id="KAA5836985.1"/>
    </source>
</evidence>
<evidence type="ECO:0000256" key="1">
    <source>
        <dbReference type="SAM" id="SignalP"/>
    </source>
</evidence>
<reference evidence="2 3" key="1">
    <citation type="submission" date="2019-09" db="EMBL/GenBank/DDBJ databases">
        <title>Draft genome sequence of the thermophilic Saccharopolyspora hirsuta VKM Ac-666T.</title>
        <authorList>
            <person name="Lobastova T.G."/>
            <person name="Fokina V."/>
            <person name="Bragin E.Y."/>
            <person name="Shtratnikova V.Y."/>
            <person name="Starodumova I.P."/>
            <person name="Tarlachkov S.V."/>
            <person name="Donova M.V."/>
        </authorList>
    </citation>
    <scope>NUCLEOTIDE SEQUENCE [LARGE SCALE GENOMIC DNA]</scope>
    <source>
        <strain evidence="2 3">VKM Ac-666</strain>
    </source>
</reference>
<dbReference type="Proteomes" id="UP000323946">
    <property type="component" value="Unassembled WGS sequence"/>
</dbReference>
<dbReference type="Gene3D" id="1.10.4030.10">
    <property type="entry name" value="Porin chaperone SurA, peptide-binding domain"/>
    <property type="match status" value="1"/>
</dbReference>
<accession>A0A5M7CEY2</accession>
<dbReference type="OrthoDB" id="5175106at2"/>
<comment type="caution">
    <text evidence="2">The sequence shown here is derived from an EMBL/GenBank/DDBJ whole genome shotgun (WGS) entry which is preliminary data.</text>
</comment>